<gene>
    <name evidence="2" type="ORF">AZI86_17330</name>
</gene>
<reference evidence="2 3" key="1">
    <citation type="submission" date="2016-03" db="EMBL/GenBank/DDBJ databases">
        <authorList>
            <person name="Ploux O."/>
        </authorList>
    </citation>
    <scope>NUCLEOTIDE SEQUENCE [LARGE SCALE GENOMIC DNA]</scope>
    <source>
        <strain evidence="2 3">R0</strain>
    </source>
</reference>
<feature type="transmembrane region" description="Helical" evidence="1">
    <location>
        <begin position="35"/>
        <end position="60"/>
    </location>
</feature>
<dbReference type="AlphaFoldDB" id="A0A150WEZ1"/>
<comment type="caution">
    <text evidence="2">The sequence shown here is derived from an EMBL/GenBank/DDBJ whole genome shotgun (WGS) entry which is preliminary data.</text>
</comment>
<sequence length="148" mass="16018">MKFLIPLLSFFLGNAKSFFGGPSQAITQQVVLRVRAITILAICAIGSLALSCVGLSLLIAKIATQLDSPEGFVWTTGTSVYLGMTLLFVGALVITMLRSTWLSSGGFNPQKEAPRKGGSPIENAIALVVMDFLEERQQRRQKNENRSA</sequence>
<dbReference type="EMBL" id="LUKE01000006">
    <property type="protein sequence ID" value="KYG61475.1"/>
    <property type="molecule type" value="Genomic_DNA"/>
</dbReference>
<dbReference type="RefSeq" id="WP_061836557.1">
    <property type="nucleotide sequence ID" value="NZ_LUKE01000006.1"/>
</dbReference>
<organism evidence="2 3">
    <name type="scientific">Bdellovibrio bacteriovorus</name>
    <dbReference type="NCBI Taxonomy" id="959"/>
    <lineage>
        <taxon>Bacteria</taxon>
        <taxon>Pseudomonadati</taxon>
        <taxon>Bdellovibrionota</taxon>
        <taxon>Bdellovibrionia</taxon>
        <taxon>Bdellovibrionales</taxon>
        <taxon>Pseudobdellovibrionaceae</taxon>
        <taxon>Bdellovibrio</taxon>
    </lineage>
</organism>
<keyword evidence="1" id="KW-0812">Transmembrane</keyword>
<keyword evidence="1" id="KW-0472">Membrane</keyword>
<evidence type="ECO:0000313" key="2">
    <source>
        <dbReference type="EMBL" id="KYG61475.1"/>
    </source>
</evidence>
<protein>
    <submittedName>
        <fullName evidence="2">Uncharacterized protein</fullName>
    </submittedName>
</protein>
<evidence type="ECO:0000256" key="1">
    <source>
        <dbReference type="SAM" id="Phobius"/>
    </source>
</evidence>
<feature type="transmembrane region" description="Helical" evidence="1">
    <location>
        <begin position="72"/>
        <end position="97"/>
    </location>
</feature>
<dbReference type="Proteomes" id="UP000075320">
    <property type="component" value="Unassembled WGS sequence"/>
</dbReference>
<keyword evidence="1" id="KW-1133">Transmembrane helix</keyword>
<evidence type="ECO:0000313" key="3">
    <source>
        <dbReference type="Proteomes" id="UP000075320"/>
    </source>
</evidence>
<keyword evidence="3" id="KW-1185">Reference proteome</keyword>
<dbReference type="OrthoDB" id="5294563at2"/>
<accession>A0A150WEZ1</accession>
<proteinExistence type="predicted"/>
<name>A0A150WEZ1_BDEBC</name>